<dbReference type="Proteomes" id="UP001056681">
    <property type="component" value="Chromosome"/>
</dbReference>
<comment type="catalytic activity">
    <reaction evidence="1">
        <text>3-dehydroquinate = 3-dehydroshikimate + H2O</text>
        <dbReference type="Rhea" id="RHEA:21096"/>
        <dbReference type="ChEBI" id="CHEBI:15377"/>
        <dbReference type="ChEBI" id="CHEBI:16630"/>
        <dbReference type="ChEBI" id="CHEBI:32364"/>
        <dbReference type="EC" id="4.2.1.10"/>
    </reaction>
</comment>
<proteinExistence type="inferred from homology"/>
<organism evidence="7 8">
    <name type="scientific">Luteibacter flocculans</name>
    <dbReference type="NCBI Taxonomy" id="2780091"/>
    <lineage>
        <taxon>Bacteria</taxon>
        <taxon>Pseudomonadati</taxon>
        <taxon>Pseudomonadota</taxon>
        <taxon>Gammaproteobacteria</taxon>
        <taxon>Lysobacterales</taxon>
        <taxon>Rhodanobacteraceae</taxon>
        <taxon>Luteibacter</taxon>
    </lineage>
</organism>
<keyword evidence="6" id="KW-0456">Lyase</keyword>
<dbReference type="EC" id="4.2.1.10" evidence="5"/>
<evidence type="ECO:0000256" key="2">
    <source>
        <dbReference type="ARBA" id="ARBA00004902"/>
    </source>
</evidence>
<dbReference type="InterPro" id="IPR036441">
    <property type="entry name" value="DHquinase_II_sf"/>
</dbReference>
<evidence type="ECO:0000256" key="6">
    <source>
        <dbReference type="ARBA" id="ARBA00023239"/>
    </source>
</evidence>
<accession>A0ABY4T4S7</accession>
<comment type="similarity">
    <text evidence="3">Belongs to the type-II 3-dehydroquinase family.</text>
</comment>
<dbReference type="RefSeq" id="WP_250339750.1">
    <property type="nucleotide sequence ID" value="NZ_CP063231.1"/>
</dbReference>
<name>A0ABY4T4S7_9GAMM</name>
<keyword evidence="8" id="KW-1185">Reference proteome</keyword>
<comment type="subunit">
    <text evidence="4">Homododecamer.</text>
</comment>
<evidence type="ECO:0000256" key="5">
    <source>
        <dbReference type="ARBA" id="ARBA00012060"/>
    </source>
</evidence>
<dbReference type="EMBL" id="CP063231">
    <property type="protein sequence ID" value="URL59112.1"/>
    <property type="molecule type" value="Genomic_DNA"/>
</dbReference>
<evidence type="ECO:0000256" key="4">
    <source>
        <dbReference type="ARBA" id="ARBA00011193"/>
    </source>
</evidence>
<sequence length="110" mass="11593">MDFEWHPCADFAEVANCLASCNATADLVMLDVDAAELPDTCTVPMREALTALRAPYIEVHDRTGASDVSTLVPGHPSMVSVVIPGDPAAGYAMALSIGLRYLADTTRLAA</sequence>
<evidence type="ECO:0000313" key="8">
    <source>
        <dbReference type="Proteomes" id="UP001056681"/>
    </source>
</evidence>
<comment type="pathway">
    <text evidence="2">Metabolic intermediate biosynthesis; chorismate biosynthesis; chorismate from D-erythrose 4-phosphate and phosphoenolpyruvate: step 3/7.</text>
</comment>
<evidence type="ECO:0000256" key="1">
    <source>
        <dbReference type="ARBA" id="ARBA00001864"/>
    </source>
</evidence>
<dbReference type="Gene3D" id="3.40.50.9100">
    <property type="entry name" value="Dehydroquinase, class II"/>
    <property type="match status" value="1"/>
</dbReference>
<evidence type="ECO:0000313" key="7">
    <source>
        <dbReference type="EMBL" id="URL59112.1"/>
    </source>
</evidence>
<protein>
    <recommendedName>
        <fullName evidence="5">3-dehydroquinate dehydratase</fullName>
        <ecNumber evidence="5">4.2.1.10</ecNumber>
    </recommendedName>
</protein>
<evidence type="ECO:0000256" key="3">
    <source>
        <dbReference type="ARBA" id="ARBA00011037"/>
    </source>
</evidence>
<gene>
    <name evidence="7" type="ORF">IM816_03060</name>
</gene>
<reference evidence="7" key="1">
    <citation type="submission" date="2020-10" db="EMBL/GenBank/DDBJ databases">
        <title>Whole-genome sequence of Luteibacter sp. EIF3.</title>
        <authorList>
            <person name="Friedrich I."/>
            <person name="Hertel R."/>
            <person name="Daniel R."/>
        </authorList>
    </citation>
    <scope>NUCLEOTIDE SEQUENCE</scope>
    <source>
        <strain evidence="7">EIF3</strain>
    </source>
</reference>